<accession>A0A6A6JBF1</accession>
<organism evidence="1 2">
    <name type="scientific">Westerdykella ornata</name>
    <dbReference type="NCBI Taxonomy" id="318751"/>
    <lineage>
        <taxon>Eukaryota</taxon>
        <taxon>Fungi</taxon>
        <taxon>Dikarya</taxon>
        <taxon>Ascomycota</taxon>
        <taxon>Pezizomycotina</taxon>
        <taxon>Dothideomycetes</taxon>
        <taxon>Pleosporomycetidae</taxon>
        <taxon>Pleosporales</taxon>
        <taxon>Sporormiaceae</taxon>
        <taxon>Westerdykella</taxon>
    </lineage>
</organism>
<name>A0A6A6JBF1_WESOR</name>
<evidence type="ECO:0000313" key="2">
    <source>
        <dbReference type="Proteomes" id="UP000800097"/>
    </source>
</evidence>
<reference evidence="1" key="1">
    <citation type="journal article" date="2020" name="Stud. Mycol.">
        <title>101 Dothideomycetes genomes: a test case for predicting lifestyles and emergence of pathogens.</title>
        <authorList>
            <person name="Haridas S."/>
            <person name="Albert R."/>
            <person name="Binder M."/>
            <person name="Bloem J."/>
            <person name="Labutti K."/>
            <person name="Salamov A."/>
            <person name="Andreopoulos B."/>
            <person name="Baker S."/>
            <person name="Barry K."/>
            <person name="Bills G."/>
            <person name="Bluhm B."/>
            <person name="Cannon C."/>
            <person name="Castanera R."/>
            <person name="Culley D."/>
            <person name="Daum C."/>
            <person name="Ezra D."/>
            <person name="Gonzalez J."/>
            <person name="Henrissat B."/>
            <person name="Kuo A."/>
            <person name="Liang C."/>
            <person name="Lipzen A."/>
            <person name="Lutzoni F."/>
            <person name="Magnuson J."/>
            <person name="Mondo S."/>
            <person name="Nolan M."/>
            <person name="Ohm R."/>
            <person name="Pangilinan J."/>
            <person name="Park H.-J."/>
            <person name="Ramirez L."/>
            <person name="Alfaro M."/>
            <person name="Sun H."/>
            <person name="Tritt A."/>
            <person name="Yoshinaga Y."/>
            <person name="Zwiers L.-H."/>
            <person name="Turgeon B."/>
            <person name="Goodwin S."/>
            <person name="Spatafora J."/>
            <person name="Crous P."/>
            <person name="Grigoriev I."/>
        </authorList>
    </citation>
    <scope>NUCLEOTIDE SEQUENCE</scope>
    <source>
        <strain evidence="1">CBS 379.55</strain>
    </source>
</reference>
<sequence length="140" mass="15890">MPHPPCPNYEIATRAQVVALRLYGAPSSKVEELTGVEERTQRAMVKKAKDRGFDGSLLLNIHIEDGAHTGATYKRTPSFAKELVEKVRKDRYSHEKTLEILAHELTLEGKAIERESVKKTLHEMGFRKVKRMKKLGLLPI</sequence>
<gene>
    <name evidence="1" type="ORF">EI97DRAFT_138342</name>
</gene>
<proteinExistence type="predicted"/>
<dbReference type="Proteomes" id="UP000800097">
    <property type="component" value="Unassembled WGS sequence"/>
</dbReference>
<protein>
    <recommendedName>
        <fullName evidence="3">Transposase Tc1-like domain-containing protein</fullName>
    </recommendedName>
</protein>
<dbReference type="AlphaFoldDB" id="A0A6A6JBF1"/>
<keyword evidence="2" id="KW-1185">Reference proteome</keyword>
<dbReference type="OrthoDB" id="5415741at2759"/>
<evidence type="ECO:0000313" key="1">
    <source>
        <dbReference type="EMBL" id="KAF2273911.1"/>
    </source>
</evidence>
<evidence type="ECO:0008006" key="3">
    <source>
        <dbReference type="Google" id="ProtNLM"/>
    </source>
</evidence>
<dbReference type="EMBL" id="ML986506">
    <property type="protein sequence ID" value="KAF2273911.1"/>
    <property type="molecule type" value="Genomic_DNA"/>
</dbReference>
<dbReference type="RefSeq" id="XP_033651450.1">
    <property type="nucleotide sequence ID" value="XM_033793184.1"/>
</dbReference>
<dbReference type="GeneID" id="54546359"/>